<protein>
    <recommendedName>
        <fullName evidence="5">Putative pre-16S rRNA nuclease</fullName>
        <ecNumber evidence="5">3.1.-.-</ecNumber>
    </recommendedName>
</protein>
<dbReference type="GO" id="GO:0005829">
    <property type="term" value="C:cytosol"/>
    <property type="evidence" value="ECO:0007669"/>
    <property type="project" value="TreeGrafter"/>
</dbReference>
<evidence type="ECO:0000256" key="5">
    <source>
        <dbReference type="HAMAP-Rule" id="MF_00651"/>
    </source>
</evidence>
<dbReference type="SUPFAM" id="SSF53098">
    <property type="entry name" value="Ribonuclease H-like"/>
    <property type="match status" value="1"/>
</dbReference>
<evidence type="ECO:0000256" key="2">
    <source>
        <dbReference type="ARBA" id="ARBA00022517"/>
    </source>
</evidence>
<sequence>MSKILAFDYGTVRTGLAETDDLKMMAFGLDTIPTKEIFSYLNQYLKQNTVELFVIGKPKQMNGLESESEVYIKEFIKKLDSTYHIPIVRFDERFTSKMAFDTMIASGIGKKKRQNKGLVDKISATIILQEFLQSNP</sequence>
<comment type="function">
    <text evidence="5">Could be a nuclease involved in processing of the 5'-end of pre-16S rRNA.</text>
</comment>
<dbReference type="Pfam" id="PF03652">
    <property type="entry name" value="RuvX"/>
    <property type="match status" value="1"/>
</dbReference>
<dbReference type="InterPro" id="IPR037027">
    <property type="entry name" value="YqgF/RNaseH-like_dom_sf"/>
</dbReference>
<evidence type="ECO:0000256" key="4">
    <source>
        <dbReference type="ARBA" id="ARBA00022801"/>
    </source>
</evidence>
<dbReference type="InterPro" id="IPR012337">
    <property type="entry name" value="RNaseH-like_sf"/>
</dbReference>
<keyword evidence="1 5" id="KW-0963">Cytoplasm</keyword>
<dbReference type="SMART" id="SM00732">
    <property type="entry name" value="YqgFc"/>
    <property type="match status" value="1"/>
</dbReference>
<keyword evidence="2 5" id="KW-0690">Ribosome biogenesis</keyword>
<dbReference type="InterPro" id="IPR006641">
    <property type="entry name" value="YqgF/RNaseH-like_dom"/>
</dbReference>
<comment type="subcellular location">
    <subcellularLocation>
        <location evidence="5">Cytoplasm</location>
    </subcellularLocation>
</comment>
<dbReference type="NCBIfam" id="TIGR00250">
    <property type="entry name" value="RNAse_H_YqgF"/>
    <property type="match status" value="1"/>
</dbReference>
<feature type="domain" description="YqgF/RNase H-like" evidence="6">
    <location>
        <begin position="2"/>
        <end position="99"/>
    </location>
</feature>
<dbReference type="PANTHER" id="PTHR33317:SF4">
    <property type="entry name" value="POLYNUCLEOTIDYL TRANSFERASE, RIBONUCLEASE H-LIKE SUPERFAMILY PROTEIN"/>
    <property type="match status" value="1"/>
</dbReference>
<dbReference type="HAMAP" id="MF_00651">
    <property type="entry name" value="Nuclease_YqgF"/>
    <property type="match status" value="1"/>
</dbReference>
<dbReference type="Proteomes" id="UP000184109">
    <property type="component" value="Unassembled WGS sequence"/>
</dbReference>
<dbReference type="EC" id="3.1.-.-" evidence="5"/>
<name>A0A1M5WTR2_9FLAO</name>
<dbReference type="STRING" id="1195760.SAMN05444281_2646"/>
<dbReference type="InterPro" id="IPR005227">
    <property type="entry name" value="YqgF"/>
</dbReference>
<keyword evidence="3 5" id="KW-0540">Nuclease</keyword>
<dbReference type="EMBL" id="FQXQ01000006">
    <property type="protein sequence ID" value="SHH90504.1"/>
    <property type="molecule type" value="Genomic_DNA"/>
</dbReference>
<dbReference type="GO" id="GO:0004518">
    <property type="term" value="F:nuclease activity"/>
    <property type="evidence" value="ECO:0007669"/>
    <property type="project" value="UniProtKB-KW"/>
</dbReference>
<keyword evidence="4 5" id="KW-0378">Hydrolase</keyword>
<dbReference type="PANTHER" id="PTHR33317">
    <property type="entry name" value="POLYNUCLEOTIDYL TRANSFERASE, RIBONUCLEASE H-LIKE SUPERFAMILY PROTEIN"/>
    <property type="match status" value="1"/>
</dbReference>
<proteinExistence type="inferred from homology"/>
<dbReference type="GO" id="GO:0000967">
    <property type="term" value="P:rRNA 5'-end processing"/>
    <property type="evidence" value="ECO:0007669"/>
    <property type="project" value="UniProtKB-UniRule"/>
</dbReference>
<evidence type="ECO:0000313" key="7">
    <source>
        <dbReference type="EMBL" id="SHH90504.1"/>
    </source>
</evidence>
<dbReference type="Gene3D" id="3.30.420.140">
    <property type="entry name" value="YqgF/RNase H-like domain"/>
    <property type="match status" value="1"/>
</dbReference>
<keyword evidence="8" id="KW-1185">Reference proteome</keyword>
<dbReference type="CDD" id="cd16964">
    <property type="entry name" value="YqgF"/>
    <property type="match status" value="1"/>
</dbReference>
<dbReference type="OrthoDB" id="9796140at2"/>
<reference evidence="8" key="1">
    <citation type="submission" date="2016-11" db="EMBL/GenBank/DDBJ databases">
        <authorList>
            <person name="Varghese N."/>
            <person name="Submissions S."/>
        </authorList>
    </citation>
    <scope>NUCLEOTIDE SEQUENCE [LARGE SCALE GENOMIC DNA]</scope>
    <source>
        <strain evidence="8">DSM 100572</strain>
    </source>
</reference>
<comment type="similarity">
    <text evidence="5">Belongs to the YqgF HJR family.</text>
</comment>
<accession>A0A1M5WTR2</accession>
<dbReference type="AlphaFoldDB" id="A0A1M5WTR2"/>
<organism evidence="7 8">
    <name type="scientific">Wenyingzhuangia marina</name>
    <dbReference type="NCBI Taxonomy" id="1195760"/>
    <lineage>
        <taxon>Bacteria</taxon>
        <taxon>Pseudomonadati</taxon>
        <taxon>Bacteroidota</taxon>
        <taxon>Flavobacteriia</taxon>
        <taxon>Flavobacteriales</taxon>
        <taxon>Flavobacteriaceae</taxon>
        <taxon>Wenyingzhuangia</taxon>
    </lineage>
</organism>
<evidence type="ECO:0000256" key="3">
    <source>
        <dbReference type="ARBA" id="ARBA00022722"/>
    </source>
</evidence>
<evidence type="ECO:0000256" key="1">
    <source>
        <dbReference type="ARBA" id="ARBA00022490"/>
    </source>
</evidence>
<evidence type="ECO:0000259" key="6">
    <source>
        <dbReference type="SMART" id="SM00732"/>
    </source>
</evidence>
<dbReference type="RefSeq" id="WP_073122303.1">
    <property type="nucleotide sequence ID" value="NZ_BMEN01000005.1"/>
</dbReference>
<dbReference type="GO" id="GO:0016788">
    <property type="term" value="F:hydrolase activity, acting on ester bonds"/>
    <property type="evidence" value="ECO:0007669"/>
    <property type="project" value="UniProtKB-UniRule"/>
</dbReference>
<evidence type="ECO:0000313" key="8">
    <source>
        <dbReference type="Proteomes" id="UP000184109"/>
    </source>
</evidence>
<gene>
    <name evidence="7" type="ORF">SAMN05444281_2646</name>
</gene>